<protein>
    <submittedName>
        <fullName evidence="1">DUF6182 family protein</fullName>
    </submittedName>
</protein>
<comment type="caution">
    <text evidence="1">The sequence shown here is derived from an EMBL/GenBank/DDBJ whole genome shotgun (WGS) entry which is preliminary data.</text>
</comment>
<accession>A0ABT6VS98</accession>
<evidence type="ECO:0000313" key="1">
    <source>
        <dbReference type="EMBL" id="MDI5961344.1"/>
    </source>
</evidence>
<proteinExistence type="predicted"/>
<sequence>MPAGAADRLIAAAAGRIRAARPDLVADLDLSSMAALEAARARIRDDDEGDEAVVVAVIRAPDLPRWIVETCVFALSLPADRADAWRRGFTRTLHLAGQPRHLGERFRFAHVAGDGSAGWTAPAPASDVLGLRRLLKTFAGERELRPHAPVTVRVPYPAQYHAGGGPARPPVHRDLYYATARVSVAEGLVHLNHLLAEAVLDGLVGPGDRLTLRPVPRLTGLERTFTAVRAETDVHRPHTLQAYAALTEEL</sequence>
<dbReference type="InterPro" id="IPR045754">
    <property type="entry name" value="DUF6182"/>
</dbReference>
<name>A0ABT6VS98_9ACTN</name>
<evidence type="ECO:0000313" key="2">
    <source>
        <dbReference type="Proteomes" id="UP001156398"/>
    </source>
</evidence>
<keyword evidence="2" id="KW-1185">Reference proteome</keyword>
<dbReference type="Pfam" id="PF19680">
    <property type="entry name" value="DUF6182"/>
    <property type="match status" value="1"/>
</dbReference>
<dbReference type="RefSeq" id="WP_271322650.1">
    <property type="nucleotide sequence ID" value="NZ_JAAGKO020000001.1"/>
</dbReference>
<reference evidence="1 2" key="1">
    <citation type="submission" date="2023-05" db="EMBL/GenBank/DDBJ databases">
        <title>Streptantibioticus silvisoli sp. nov., acidotolerant actinomycetes 1 from pine litter.</title>
        <authorList>
            <person name="Swiecimska M."/>
            <person name="Golinska P."/>
            <person name="Sangal V."/>
            <person name="Wachnowicz B."/>
            <person name="Goodfellow M."/>
        </authorList>
    </citation>
    <scope>NUCLEOTIDE SEQUENCE [LARGE SCALE GENOMIC DNA]</scope>
    <source>
        <strain evidence="1 2">SL54</strain>
    </source>
</reference>
<dbReference type="EMBL" id="JAAGKO020000001">
    <property type="protein sequence ID" value="MDI5961344.1"/>
    <property type="molecule type" value="Genomic_DNA"/>
</dbReference>
<gene>
    <name evidence="1" type="ORF">POF43_001150</name>
</gene>
<dbReference type="Proteomes" id="UP001156398">
    <property type="component" value="Unassembled WGS sequence"/>
</dbReference>
<organism evidence="1 2">
    <name type="scientific">Streptantibioticus silvisoli</name>
    <dbReference type="NCBI Taxonomy" id="2705255"/>
    <lineage>
        <taxon>Bacteria</taxon>
        <taxon>Bacillati</taxon>
        <taxon>Actinomycetota</taxon>
        <taxon>Actinomycetes</taxon>
        <taxon>Kitasatosporales</taxon>
        <taxon>Streptomycetaceae</taxon>
        <taxon>Streptantibioticus</taxon>
    </lineage>
</organism>